<gene>
    <name evidence="1" type="ORF">IHE45_11G074300</name>
</gene>
<proteinExistence type="predicted"/>
<dbReference type="Proteomes" id="UP000827976">
    <property type="component" value="Chromosome 11"/>
</dbReference>
<evidence type="ECO:0000313" key="1">
    <source>
        <dbReference type="EMBL" id="KAH7669387.1"/>
    </source>
</evidence>
<keyword evidence="2" id="KW-1185">Reference proteome</keyword>
<sequence>MSRAANITWVARARVAPKTRHPEKSQKNPTSFLERERVDRERKRRRERKREERERERERGSGAKAPIMEKKRKKKGRPSLIDLQKRSLRLQQLQQPKRNPNPSPNPQQPSHRRITRQNPNPEPEDTGGDEEEEEEEEDGGSGGKRREKKLKLVLKLPKNASDSGCSGSDGEDEPARRKRRIEAVGDGNANAKISGEKGTDRIGAGEPPHSGPTTPLPDKKLLLFILDRLQKKDTYGVYSEPVDPEELPDYHEVIAHPMDFGTVRKKLTNGVYVNLEQFEKDVFLISSNSMKYNAPSTIYHRQARAIQELAKKSFENLRQESDDNEPEQKTVRRGRPPTKHVIKRMISRPPENAGSDPSTVATLANAGDNGHWSSSVQGLSRKAPMLDKPNPADVYARELHGFRKAETSTLIGEHKPERDEELTGSMLKGVSGKYGKKPIVIDENRRNTYKQSQWSTLAYDLPLLTDGEKKQLIPIGFHMEHTYPRSLARFAAKLGPIAWAIASRKIERALPPGSKFGRGWVGDGESPQQSKLISCSTSAGGTKPLEEQEPPSSDSDIEEGHSKSSLTTAPTASESRFDTQDICGDKTPSTRPRPNPAMQPGVNGVVSTPSSFNLSKAVSINSELPMTHARALDMVSRGSNNIQFRHQTPNNHSDAVKTTSVSNQGMLKSKQDSKRSSSFPPDINAGSQRAGSPPSGVIVESHQPDLALQL</sequence>
<protein>
    <submittedName>
        <fullName evidence="1">Bromodomain-containing protein</fullName>
    </submittedName>
</protein>
<organism evidence="1 2">
    <name type="scientific">Dioscorea alata</name>
    <name type="common">Purple yam</name>
    <dbReference type="NCBI Taxonomy" id="55571"/>
    <lineage>
        <taxon>Eukaryota</taxon>
        <taxon>Viridiplantae</taxon>
        <taxon>Streptophyta</taxon>
        <taxon>Embryophyta</taxon>
        <taxon>Tracheophyta</taxon>
        <taxon>Spermatophyta</taxon>
        <taxon>Magnoliopsida</taxon>
        <taxon>Liliopsida</taxon>
        <taxon>Dioscoreales</taxon>
        <taxon>Dioscoreaceae</taxon>
        <taxon>Dioscorea</taxon>
    </lineage>
</organism>
<dbReference type="EMBL" id="CM037021">
    <property type="protein sequence ID" value="KAH7669387.1"/>
    <property type="molecule type" value="Genomic_DNA"/>
</dbReference>
<accession>A0ACB7V753</accession>
<comment type="caution">
    <text evidence="1">The sequence shown here is derived from an EMBL/GenBank/DDBJ whole genome shotgun (WGS) entry which is preliminary data.</text>
</comment>
<reference evidence="2" key="1">
    <citation type="journal article" date="2022" name="Nat. Commun.">
        <title>Chromosome evolution and the genetic basis of agronomically important traits in greater yam.</title>
        <authorList>
            <person name="Bredeson J.V."/>
            <person name="Lyons J.B."/>
            <person name="Oniyinde I.O."/>
            <person name="Okereke N.R."/>
            <person name="Kolade O."/>
            <person name="Nnabue I."/>
            <person name="Nwadili C.O."/>
            <person name="Hribova E."/>
            <person name="Parker M."/>
            <person name="Nwogha J."/>
            <person name="Shu S."/>
            <person name="Carlson J."/>
            <person name="Kariba R."/>
            <person name="Muthemba S."/>
            <person name="Knop K."/>
            <person name="Barton G.J."/>
            <person name="Sherwood A.V."/>
            <person name="Lopez-Montes A."/>
            <person name="Asiedu R."/>
            <person name="Jamnadass R."/>
            <person name="Muchugi A."/>
            <person name="Goodstein D."/>
            <person name="Egesi C.N."/>
            <person name="Featherston J."/>
            <person name="Asfaw A."/>
            <person name="Simpson G.G."/>
            <person name="Dolezel J."/>
            <person name="Hendre P.S."/>
            <person name="Van Deynze A."/>
            <person name="Kumar P.L."/>
            <person name="Obidiegwu J.E."/>
            <person name="Bhattacharjee R."/>
            <person name="Rokhsar D.S."/>
        </authorList>
    </citation>
    <scope>NUCLEOTIDE SEQUENCE [LARGE SCALE GENOMIC DNA]</scope>
    <source>
        <strain evidence="2">cv. TDa95/00328</strain>
    </source>
</reference>
<name>A0ACB7V753_DIOAL</name>
<evidence type="ECO:0000313" key="2">
    <source>
        <dbReference type="Proteomes" id="UP000827976"/>
    </source>
</evidence>